<dbReference type="HOGENOM" id="CLU_003275_0_0_1"/>
<proteinExistence type="predicted"/>
<dbReference type="AlphaFoldDB" id="A0E4J8"/>
<evidence type="ECO:0000256" key="1">
    <source>
        <dbReference type="ARBA" id="ARBA00022737"/>
    </source>
</evidence>
<dbReference type="Proteomes" id="UP000000600">
    <property type="component" value="Unassembled WGS sequence"/>
</dbReference>
<accession>A0E4J8</accession>
<dbReference type="InterPro" id="IPR019734">
    <property type="entry name" value="TPR_rpt"/>
</dbReference>
<dbReference type="InterPro" id="IPR011990">
    <property type="entry name" value="TPR-like_helical_dom_sf"/>
</dbReference>
<sequence length="1147" mass="133793">MSQNAIFLNYINKLTVNLERMKNVRDSNSFSRFKTRQKSRENDQNSQILKLQSQQNVKKLPPKAQQVSFHLLPENNQRPKSKPMVQPVLQVQQHPIIKQKHSKRVLNESHNYLTTKYQAKKLIKQNSFVKNRSRKMHSVSYYDSIQNEDDEFCMHFNNMSNVSFKDYIDVEARANKMPSDKSQEIIEGKKLLSLGQTEEAQKLFGEILQVSNNPEARYLNGLCHLSKSEFSEAIADLSLLIQQQPHYKRNAYILLAIAYKKSNCPNDALNTLTLAIKQFNKYFDAYIYRGKLLLKMKQFDRALKDFTCAVEIQPKKAISYIGQADCYRYMNQPKQSVQACTQAIECQDSSFRQALIKRTLLYIDLKEYDLALSDIKAVLEEDYCDSEALYIKGFICTKKNQIQEAFLAYEQSIKHNNSKKAVSKSLYEIAKIKIEQRDFYEAFYQLSRADYLDVDEKILEKFKIFTDGVTFLMKRKFDEGVEALTTLTTKHQVTDFLKPLIYQYRAYGYFCQSQYQKALNDLNQLTSLEKPSIYNKLIAEGILAAVANQFEQSQGYFLKAQKLVPNKMEPYFYKATTLVKFYSYLIPKDDIEKKNKFLNDAIKYMDMAVKINEQSNLLFYRGIVLFAQGRLDDSLIDLDKAIEKSEDHVAKHFYVRGLIQACREAFEPAVNDLTIALNLDEKLLDAYLNRAKVFLSLGDRKSAYYDAQKYKECKQTDPQTDILLGNLFFQIGAYEDAIQSYSESISSEKSLQVLYFRAKTYIVIKELNSSMLDLQKIVEQSNDIHAIVDLNLLQQLKNTSTANNDQNLFQEALQCANQILKKGAEGRIFKKSDILFYKGLFQFYLKQYDSAQQAMRESYKIKEEQQKKEQGSMNDSDQYILDQLNQTHKKLEYKSKPLEEFEFSDRTYNLFEYYFNRSAIHLLLGQTDSALHYLEQLQENIQQLEIQEHLSLFIQLLKEDQNPKSEINSELSKLTEFIIFPQHNRLCSIYPMVKLPLKKYKQNLQLRLSFCLPTVEIPEMTTKFDDKLLETISPTVVENKPEAPWIKRSAEGVIFTDNVQIVEDLDLQSTTRPSKKQTEMEDPEFQQFEDQLNHAIEKYDYSEIDQQDDIIDQPNQAIDLQQLKQNLMLDSKIADKLNSILQKKAQN</sequence>
<dbReference type="eggNOG" id="ENOG502SC57">
    <property type="taxonomic scope" value="Eukaryota"/>
</dbReference>
<evidence type="ECO:0000313" key="6">
    <source>
        <dbReference type="Proteomes" id="UP000000600"/>
    </source>
</evidence>
<dbReference type="KEGG" id="ptm:GSPATT00023390001"/>
<gene>
    <name evidence="5" type="ORF">GSPATT00023390001</name>
</gene>
<dbReference type="Gene3D" id="1.25.40.10">
    <property type="entry name" value="Tetratricopeptide repeat domain"/>
    <property type="match status" value="6"/>
</dbReference>
<reference evidence="5 6" key="1">
    <citation type="journal article" date="2006" name="Nature">
        <title>Global trends of whole-genome duplications revealed by the ciliate Paramecium tetraurelia.</title>
        <authorList>
            <consortium name="Genoscope"/>
            <person name="Aury J.-M."/>
            <person name="Jaillon O."/>
            <person name="Duret L."/>
            <person name="Noel B."/>
            <person name="Jubin C."/>
            <person name="Porcel B.M."/>
            <person name="Segurens B."/>
            <person name="Daubin V."/>
            <person name="Anthouard V."/>
            <person name="Aiach N."/>
            <person name="Arnaiz O."/>
            <person name="Billaut A."/>
            <person name="Beisson J."/>
            <person name="Blanc I."/>
            <person name="Bouhouche K."/>
            <person name="Camara F."/>
            <person name="Duharcourt S."/>
            <person name="Guigo R."/>
            <person name="Gogendeau D."/>
            <person name="Katinka M."/>
            <person name="Keller A.-M."/>
            <person name="Kissmehl R."/>
            <person name="Klotz C."/>
            <person name="Koll F."/>
            <person name="Le Moue A."/>
            <person name="Lepere C."/>
            <person name="Malinsky S."/>
            <person name="Nowacki M."/>
            <person name="Nowak J.K."/>
            <person name="Plattner H."/>
            <person name="Poulain J."/>
            <person name="Ruiz F."/>
            <person name="Serrano V."/>
            <person name="Zagulski M."/>
            <person name="Dessen P."/>
            <person name="Betermier M."/>
            <person name="Weissenbach J."/>
            <person name="Scarpelli C."/>
            <person name="Schachter V."/>
            <person name="Sperling L."/>
            <person name="Meyer E."/>
            <person name="Cohen J."/>
            <person name="Wincker P."/>
        </authorList>
    </citation>
    <scope>NUCLEOTIDE SEQUENCE [LARGE SCALE GENOMIC DNA]</scope>
    <source>
        <strain evidence="5 6">Stock d4-2</strain>
    </source>
</reference>
<evidence type="ECO:0000313" key="5">
    <source>
        <dbReference type="EMBL" id="CAK90215.1"/>
    </source>
</evidence>
<evidence type="ECO:0000256" key="4">
    <source>
        <dbReference type="SAM" id="MobiDB-lite"/>
    </source>
</evidence>
<dbReference type="SUPFAM" id="SSF48452">
    <property type="entry name" value="TPR-like"/>
    <property type="match status" value="5"/>
</dbReference>
<dbReference type="PANTHER" id="PTHR44858">
    <property type="entry name" value="TETRATRICOPEPTIDE REPEAT PROTEIN 6"/>
    <property type="match status" value="1"/>
</dbReference>
<dbReference type="OMA" id="KMKQFDR"/>
<dbReference type="InParanoid" id="A0E4J8"/>
<evidence type="ECO:0000256" key="3">
    <source>
        <dbReference type="PROSITE-ProRule" id="PRU00339"/>
    </source>
</evidence>
<dbReference type="PROSITE" id="PS50005">
    <property type="entry name" value="TPR"/>
    <property type="match status" value="2"/>
</dbReference>
<organism evidence="5 6">
    <name type="scientific">Paramecium tetraurelia</name>
    <dbReference type="NCBI Taxonomy" id="5888"/>
    <lineage>
        <taxon>Eukaryota</taxon>
        <taxon>Sar</taxon>
        <taxon>Alveolata</taxon>
        <taxon>Ciliophora</taxon>
        <taxon>Intramacronucleata</taxon>
        <taxon>Oligohymenophorea</taxon>
        <taxon>Peniculida</taxon>
        <taxon>Parameciidae</taxon>
        <taxon>Paramecium</taxon>
    </lineage>
</organism>
<feature type="repeat" description="TPR" evidence="3">
    <location>
        <begin position="718"/>
        <end position="751"/>
    </location>
</feature>
<keyword evidence="6" id="KW-1185">Reference proteome</keyword>
<protein>
    <submittedName>
        <fullName evidence="5">Uncharacterized protein</fullName>
    </submittedName>
</protein>
<keyword evidence="1" id="KW-0677">Repeat</keyword>
<keyword evidence="2 3" id="KW-0802">TPR repeat</keyword>
<evidence type="ECO:0000256" key="2">
    <source>
        <dbReference type="ARBA" id="ARBA00022803"/>
    </source>
</evidence>
<name>A0E4J8_PARTE</name>
<dbReference type="EMBL" id="CT868658">
    <property type="protein sequence ID" value="CAK90215.1"/>
    <property type="molecule type" value="Genomic_DNA"/>
</dbReference>
<dbReference type="PANTHER" id="PTHR44858:SF1">
    <property type="entry name" value="UDP-N-ACETYLGLUCOSAMINE--PEPTIDE N-ACETYLGLUCOSAMINYLTRANSFERASE SPINDLY-RELATED"/>
    <property type="match status" value="1"/>
</dbReference>
<dbReference type="RefSeq" id="XP_001457612.1">
    <property type="nucleotide sequence ID" value="XM_001457575.1"/>
</dbReference>
<feature type="repeat" description="TPR" evidence="3">
    <location>
        <begin position="283"/>
        <end position="316"/>
    </location>
</feature>
<dbReference type="GeneID" id="5043397"/>
<dbReference type="Pfam" id="PF13432">
    <property type="entry name" value="TPR_16"/>
    <property type="match status" value="1"/>
</dbReference>
<dbReference type="InterPro" id="IPR050498">
    <property type="entry name" value="Ycf3"/>
</dbReference>
<dbReference type="STRING" id="5888.A0E4J8"/>
<dbReference type="SMART" id="SM00028">
    <property type="entry name" value="TPR"/>
    <property type="match status" value="14"/>
</dbReference>
<feature type="region of interest" description="Disordered" evidence="4">
    <location>
        <begin position="29"/>
        <end position="48"/>
    </location>
</feature>
<dbReference type="OrthoDB" id="1926212at2759"/>